<dbReference type="InterPro" id="IPR003594">
    <property type="entry name" value="HATPase_dom"/>
</dbReference>
<dbReference type="GO" id="GO:0046983">
    <property type="term" value="F:protein dimerization activity"/>
    <property type="evidence" value="ECO:0007669"/>
    <property type="project" value="InterPro"/>
</dbReference>
<dbReference type="Pfam" id="PF13796">
    <property type="entry name" value="Sensor"/>
    <property type="match status" value="1"/>
</dbReference>
<organism evidence="11 12">
    <name type="scientific">Salana multivorans</name>
    <dbReference type="NCBI Taxonomy" id="120377"/>
    <lineage>
        <taxon>Bacteria</taxon>
        <taxon>Bacillati</taxon>
        <taxon>Actinomycetota</taxon>
        <taxon>Actinomycetes</taxon>
        <taxon>Micrococcales</taxon>
        <taxon>Beutenbergiaceae</taxon>
        <taxon>Salana</taxon>
    </lineage>
</organism>
<accession>A0A3N2DD32</accession>
<keyword evidence="5" id="KW-0547">Nucleotide-binding</keyword>
<dbReference type="EMBL" id="RKHQ01000001">
    <property type="protein sequence ID" value="ROR97578.1"/>
    <property type="molecule type" value="Genomic_DNA"/>
</dbReference>
<keyword evidence="4" id="KW-0808">Transferase</keyword>
<feature type="transmembrane region" description="Helical" evidence="9">
    <location>
        <begin position="194"/>
        <end position="216"/>
    </location>
</feature>
<dbReference type="Gene3D" id="3.30.565.10">
    <property type="entry name" value="Histidine kinase-like ATPase, C-terminal domain"/>
    <property type="match status" value="1"/>
</dbReference>
<dbReference type="AlphaFoldDB" id="A0A3N2DD32"/>
<keyword evidence="9" id="KW-0472">Membrane</keyword>
<evidence type="ECO:0000256" key="1">
    <source>
        <dbReference type="ARBA" id="ARBA00000085"/>
    </source>
</evidence>
<dbReference type="InterPro" id="IPR050482">
    <property type="entry name" value="Sensor_HK_TwoCompSys"/>
</dbReference>
<proteinExistence type="predicted"/>
<dbReference type="CDD" id="cd16917">
    <property type="entry name" value="HATPase_UhpB-NarQ-NarX-like"/>
    <property type="match status" value="1"/>
</dbReference>
<dbReference type="Gene3D" id="1.20.5.1930">
    <property type="match status" value="1"/>
</dbReference>
<dbReference type="InterPro" id="IPR011712">
    <property type="entry name" value="Sig_transdc_His_kin_sub3_dim/P"/>
</dbReference>
<evidence type="ECO:0000256" key="4">
    <source>
        <dbReference type="ARBA" id="ARBA00022679"/>
    </source>
</evidence>
<keyword evidence="9" id="KW-1133">Transmembrane helix</keyword>
<evidence type="ECO:0000256" key="5">
    <source>
        <dbReference type="ARBA" id="ARBA00022741"/>
    </source>
</evidence>
<protein>
    <recommendedName>
        <fullName evidence="2">histidine kinase</fullName>
        <ecNumber evidence="2">2.7.13.3</ecNumber>
    </recommendedName>
</protein>
<keyword evidence="3" id="KW-0597">Phosphoprotein</keyword>
<dbReference type="RefSeq" id="WP_123739603.1">
    <property type="nucleotide sequence ID" value="NZ_RKHQ01000001.1"/>
</dbReference>
<reference evidence="11 12" key="1">
    <citation type="submission" date="2018-11" db="EMBL/GenBank/DDBJ databases">
        <title>Sequencing the genomes of 1000 actinobacteria strains.</title>
        <authorList>
            <person name="Klenk H.-P."/>
        </authorList>
    </citation>
    <scope>NUCLEOTIDE SEQUENCE [LARGE SCALE GENOMIC DNA]</scope>
    <source>
        <strain evidence="11 12">DSM 13521</strain>
    </source>
</reference>
<keyword evidence="6 11" id="KW-0418">Kinase</keyword>
<feature type="transmembrane region" description="Helical" evidence="9">
    <location>
        <begin position="118"/>
        <end position="151"/>
    </location>
</feature>
<keyword evidence="9" id="KW-0812">Transmembrane</keyword>
<keyword evidence="8" id="KW-0902">Two-component regulatory system</keyword>
<feature type="domain" description="Histidine kinase/HSP90-like ATPase" evidence="10">
    <location>
        <begin position="368"/>
        <end position="469"/>
    </location>
</feature>
<dbReference type="SUPFAM" id="SSF55874">
    <property type="entry name" value="ATPase domain of HSP90 chaperone/DNA topoisomerase II/histidine kinase"/>
    <property type="match status" value="1"/>
</dbReference>
<dbReference type="Proteomes" id="UP000275356">
    <property type="component" value="Unassembled WGS sequence"/>
</dbReference>
<evidence type="ECO:0000259" key="10">
    <source>
        <dbReference type="SMART" id="SM00387"/>
    </source>
</evidence>
<feature type="transmembrane region" description="Helical" evidence="9">
    <location>
        <begin position="28"/>
        <end position="49"/>
    </location>
</feature>
<dbReference type="Pfam" id="PF07730">
    <property type="entry name" value="HisKA_3"/>
    <property type="match status" value="1"/>
</dbReference>
<comment type="catalytic activity">
    <reaction evidence="1">
        <text>ATP + protein L-histidine = ADP + protein N-phospho-L-histidine.</text>
        <dbReference type="EC" id="2.7.13.3"/>
    </reaction>
</comment>
<dbReference type="GO" id="GO:0016020">
    <property type="term" value="C:membrane"/>
    <property type="evidence" value="ECO:0007669"/>
    <property type="project" value="InterPro"/>
</dbReference>
<evidence type="ECO:0000256" key="3">
    <source>
        <dbReference type="ARBA" id="ARBA00022553"/>
    </source>
</evidence>
<dbReference type="PANTHER" id="PTHR24421:SF10">
    <property type="entry name" value="NITRATE_NITRITE SENSOR PROTEIN NARQ"/>
    <property type="match status" value="1"/>
</dbReference>
<evidence type="ECO:0000256" key="9">
    <source>
        <dbReference type="SAM" id="Phobius"/>
    </source>
</evidence>
<evidence type="ECO:0000256" key="2">
    <source>
        <dbReference type="ARBA" id="ARBA00012438"/>
    </source>
</evidence>
<dbReference type="SMART" id="SM00387">
    <property type="entry name" value="HATPase_c"/>
    <property type="match status" value="1"/>
</dbReference>
<dbReference type="InterPro" id="IPR025828">
    <property type="entry name" value="Put_sensor_dom"/>
</dbReference>
<keyword evidence="7" id="KW-0067">ATP-binding</keyword>
<evidence type="ECO:0000256" key="7">
    <source>
        <dbReference type="ARBA" id="ARBA00022840"/>
    </source>
</evidence>
<comment type="caution">
    <text evidence="11">The sequence shown here is derived from an EMBL/GenBank/DDBJ whole genome shotgun (WGS) entry which is preliminary data.</text>
</comment>
<dbReference type="OrthoDB" id="5242012at2"/>
<dbReference type="PANTHER" id="PTHR24421">
    <property type="entry name" value="NITRATE/NITRITE SENSOR PROTEIN NARX-RELATED"/>
    <property type="match status" value="1"/>
</dbReference>
<evidence type="ECO:0000313" key="11">
    <source>
        <dbReference type="EMBL" id="ROR97578.1"/>
    </source>
</evidence>
<gene>
    <name evidence="11" type="ORF">EDD28_2178</name>
</gene>
<sequence>MSSSAAAPPVPSLAGVYSWRALPRRVGYLLLGLVWSLSLGLAVVVLVAVGVPLSLIAVGVPVLLAGLSLARAYGALELALLRWTRMPAVTPPTWRTEKADTIGTWLWRRLSSPDAWRAALFAAVTLLLTPVTWALTLLFSVLTVAFPAMLVQVYLIPSLMYDDAESQSLGELLFSLMTPAEQAQWRIGPHGLDLLIGGVGSVIGLALLPLVAGACVHLHHAIARGLLARRTSDALRAQVVELSSARRAATQAEGRTLRQLERDLHDGPQQQLLRLQLDLEAAQRRLESDPGGAGDLLADARTRTRDTLSELRRLSRGIAPPLLQDRGLAEAVAALAERSPIPATVDLGDGTGPDGLGGDDVGDGLDPAVAQAAYFVVSELLANAAKHSGAEHVVVALGRVIGADGGDGAELAELLVVEVSDDGAGGAALVPGGGLDGLAERLRGLGGTLSVSSPDGGPTRVRAVVPLAA</sequence>
<dbReference type="GO" id="GO:0005524">
    <property type="term" value="F:ATP binding"/>
    <property type="evidence" value="ECO:0007669"/>
    <property type="project" value="UniProtKB-KW"/>
</dbReference>
<dbReference type="InterPro" id="IPR036890">
    <property type="entry name" value="HATPase_C_sf"/>
</dbReference>
<name>A0A3N2DD32_9MICO</name>
<dbReference type="GO" id="GO:0000155">
    <property type="term" value="F:phosphorelay sensor kinase activity"/>
    <property type="evidence" value="ECO:0007669"/>
    <property type="project" value="InterPro"/>
</dbReference>
<dbReference type="EC" id="2.7.13.3" evidence="2"/>
<evidence type="ECO:0000256" key="6">
    <source>
        <dbReference type="ARBA" id="ARBA00022777"/>
    </source>
</evidence>
<feature type="transmembrane region" description="Helical" evidence="9">
    <location>
        <begin position="55"/>
        <end position="76"/>
    </location>
</feature>
<evidence type="ECO:0000256" key="8">
    <source>
        <dbReference type="ARBA" id="ARBA00023012"/>
    </source>
</evidence>
<evidence type="ECO:0000313" key="12">
    <source>
        <dbReference type="Proteomes" id="UP000275356"/>
    </source>
</evidence>
<keyword evidence="12" id="KW-1185">Reference proteome</keyword>